<dbReference type="GO" id="GO:0003723">
    <property type="term" value="F:RNA binding"/>
    <property type="evidence" value="ECO:0007669"/>
    <property type="project" value="TreeGrafter"/>
</dbReference>
<dbReference type="GO" id="GO:0005739">
    <property type="term" value="C:mitochondrion"/>
    <property type="evidence" value="ECO:0007669"/>
    <property type="project" value="TreeGrafter"/>
</dbReference>
<evidence type="ECO:0000313" key="1">
    <source>
        <dbReference type="EMBL" id="OMO58664.1"/>
    </source>
</evidence>
<protein>
    <submittedName>
        <fullName evidence="1">Uncharacterized protein</fullName>
    </submittedName>
</protein>
<proteinExistence type="predicted"/>
<name>A0A1R3GKP0_COCAP</name>
<dbReference type="STRING" id="210143.A0A1R3GKP0"/>
<dbReference type="InterPro" id="IPR045864">
    <property type="entry name" value="aa-tRNA-synth_II/BPL/LPL"/>
</dbReference>
<dbReference type="PANTHER" id="PTHR11476:SF7">
    <property type="entry name" value="HISTIDINE--TRNA LIGASE"/>
    <property type="match status" value="1"/>
</dbReference>
<dbReference type="GO" id="GO:0006427">
    <property type="term" value="P:histidyl-tRNA aminoacylation"/>
    <property type="evidence" value="ECO:0007669"/>
    <property type="project" value="TreeGrafter"/>
</dbReference>
<dbReference type="GO" id="GO:0005829">
    <property type="term" value="C:cytosol"/>
    <property type="evidence" value="ECO:0007669"/>
    <property type="project" value="TreeGrafter"/>
</dbReference>
<dbReference type="EMBL" id="AWWV01014170">
    <property type="protein sequence ID" value="OMO58664.1"/>
    <property type="molecule type" value="Genomic_DNA"/>
</dbReference>
<organism evidence="1 2">
    <name type="scientific">Corchorus capsularis</name>
    <name type="common">Jute</name>
    <dbReference type="NCBI Taxonomy" id="210143"/>
    <lineage>
        <taxon>Eukaryota</taxon>
        <taxon>Viridiplantae</taxon>
        <taxon>Streptophyta</taxon>
        <taxon>Embryophyta</taxon>
        <taxon>Tracheophyta</taxon>
        <taxon>Spermatophyta</taxon>
        <taxon>Magnoliopsida</taxon>
        <taxon>eudicotyledons</taxon>
        <taxon>Gunneridae</taxon>
        <taxon>Pentapetalae</taxon>
        <taxon>rosids</taxon>
        <taxon>malvids</taxon>
        <taxon>Malvales</taxon>
        <taxon>Malvaceae</taxon>
        <taxon>Grewioideae</taxon>
        <taxon>Apeibeae</taxon>
        <taxon>Corchorus</taxon>
    </lineage>
</organism>
<comment type="caution">
    <text evidence="1">The sequence shown here is derived from an EMBL/GenBank/DDBJ whole genome shotgun (WGS) entry which is preliminary data.</text>
</comment>
<reference evidence="1 2" key="1">
    <citation type="submission" date="2013-09" db="EMBL/GenBank/DDBJ databases">
        <title>Corchorus capsularis genome sequencing.</title>
        <authorList>
            <person name="Alam M."/>
            <person name="Haque M.S."/>
            <person name="Islam M.S."/>
            <person name="Emdad E.M."/>
            <person name="Islam M.M."/>
            <person name="Ahmed B."/>
            <person name="Halim A."/>
            <person name="Hossen Q.M.M."/>
            <person name="Hossain M.Z."/>
            <person name="Ahmed R."/>
            <person name="Khan M.M."/>
            <person name="Islam R."/>
            <person name="Rashid M.M."/>
            <person name="Khan S.A."/>
            <person name="Rahman M.S."/>
            <person name="Alam M."/>
        </authorList>
    </citation>
    <scope>NUCLEOTIDE SEQUENCE [LARGE SCALE GENOMIC DNA]</scope>
    <source>
        <strain evidence="2">cv. CVL-1</strain>
        <tissue evidence="1">Whole seedling</tissue>
    </source>
</reference>
<dbReference type="OrthoDB" id="1906957at2759"/>
<keyword evidence="2" id="KW-1185">Reference proteome</keyword>
<sequence length="66" mass="7133">MVEEKGLSVETADKIGTFVEIRGPPLELLLTIMGGSEGSELPEHSASKEALDDLLVLFEALEKYDA</sequence>
<gene>
    <name evidence="1" type="ORF">CCACVL1_25415</name>
</gene>
<dbReference type="PANTHER" id="PTHR11476">
    <property type="entry name" value="HISTIDYL-TRNA SYNTHETASE"/>
    <property type="match status" value="1"/>
</dbReference>
<accession>A0A1R3GKP0</accession>
<dbReference type="Proteomes" id="UP000188268">
    <property type="component" value="Unassembled WGS sequence"/>
</dbReference>
<dbReference type="AlphaFoldDB" id="A0A1R3GKP0"/>
<dbReference type="GO" id="GO:0032543">
    <property type="term" value="P:mitochondrial translation"/>
    <property type="evidence" value="ECO:0007669"/>
    <property type="project" value="TreeGrafter"/>
</dbReference>
<dbReference type="Gene3D" id="3.30.930.10">
    <property type="entry name" value="Bira Bifunctional Protein, Domain 2"/>
    <property type="match status" value="1"/>
</dbReference>
<dbReference type="Gramene" id="OMO58664">
    <property type="protein sequence ID" value="OMO58664"/>
    <property type="gene ID" value="CCACVL1_25415"/>
</dbReference>
<evidence type="ECO:0000313" key="2">
    <source>
        <dbReference type="Proteomes" id="UP000188268"/>
    </source>
</evidence>
<dbReference type="GO" id="GO:0004821">
    <property type="term" value="F:histidine-tRNA ligase activity"/>
    <property type="evidence" value="ECO:0007669"/>
    <property type="project" value="TreeGrafter"/>
</dbReference>